<dbReference type="Pfam" id="PF00072">
    <property type="entry name" value="Response_reg"/>
    <property type="match status" value="1"/>
</dbReference>
<dbReference type="SUPFAM" id="SSF46689">
    <property type="entry name" value="Homeodomain-like"/>
    <property type="match status" value="1"/>
</dbReference>
<dbReference type="SMART" id="SM00448">
    <property type="entry name" value="REC"/>
    <property type="match status" value="1"/>
</dbReference>
<proteinExistence type="predicted"/>
<dbReference type="Proteomes" id="UP000321192">
    <property type="component" value="Unassembled WGS sequence"/>
</dbReference>
<comment type="caution">
    <text evidence="8">The sequence shown here is derived from an EMBL/GenBank/DDBJ whole genome shotgun (WGS) entry which is preliminary data.</text>
</comment>
<dbReference type="CDD" id="cd00009">
    <property type="entry name" value="AAA"/>
    <property type="match status" value="1"/>
</dbReference>
<dbReference type="InterPro" id="IPR002078">
    <property type="entry name" value="Sigma_54_int"/>
</dbReference>
<dbReference type="Pfam" id="PF00158">
    <property type="entry name" value="Sigma54_activat"/>
    <property type="match status" value="1"/>
</dbReference>
<dbReference type="Pfam" id="PF02954">
    <property type="entry name" value="HTH_8"/>
    <property type="match status" value="1"/>
</dbReference>
<dbReference type="SUPFAM" id="SSF52540">
    <property type="entry name" value="P-loop containing nucleoside triphosphate hydrolases"/>
    <property type="match status" value="1"/>
</dbReference>
<dbReference type="SMART" id="SM00382">
    <property type="entry name" value="AAA"/>
    <property type="match status" value="1"/>
</dbReference>
<dbReference type="RefSeq" id="WP_276656989.1">
    <property type="nucleotide sequence ID" value="NZ_SSFD01000049.1"/>
</dbReference>
<evidence type="ECO:0000256" key="1">
    <source>
        <dbReference type="ARBA" id="ARBA00022741"/>
    </source>
</evidence>
<keyword evidence="1" id="KW-0547">Nucleotide-binding</keyword>
<dbReference type="InterPro" id="IPR011006">
    <property type="entry name" value="CheY-like_superfamily"/>
</dbReference>
<dbReference type="Pfam" id="PF25601">
    <property type="entry name" value="AAA_lid_14"/>
    <property type="match status" value="1"/>
</dbReference>
<dbReference type="FunFam" id="3.40.50.300:FF:000006">
    <property type="entry name" value="DNA-binding transcriptional regulator NtrC"/>
    <property type="match status" value="1"/>
</dbReference>
<organism evidence="8 9">
    <name type="scientific">Thauera aminoaromatica</name>
    <dbReference type="NCBI Taxonomy" id="164330"/>
    <lineage>
        <taxon>Bacteria</taxon>
        <taxon>Pseudomonadati</taxon>
        <taxon>Pseudomonadota</taxon>
        <taxon>Betaproteobacteria</taxon>
        <taxon>Rhodocyclales</taxon>
        <taxon>Zoogloeaceae</taxon>
        <taxon>Thauera</taxon>
    </lineage>
</organism>
<dbReference type="EMBL" id="SSFD01000049">
    <property type="protein sequence ID" value="TXH90070.1"/>
    <property type="molecule type" value="Genomic_DNA"/>
</dbReference>
<dbReference type="InterPro" id="IPR001789">
    <property type="entry name" value="Sig_transdc_resp-reg_receiver"/>
</dbReference>
<dbReference type="InterPro" id="IPR058031">
    <property type="entry name" value="AAA_lid_NorR"/>
</dbReference>
<reference evidence="8 9" key="1">
    <citation type="submission" date="2018-09" db="EMBL/GenBank/DDBJ databases">
        <title>Metagenome Assembled Genomes from an Advanced Water Purification Facility.</title>
        <authorList>
            <person name="Stamps B.W."/>
            <person name="Spear J.R."/>
        </authorList>
    </citation>
    <scope>NUCLEOTIDE SEQUENCE [LARGE SCALE GENOMIC DNA]</scope>
    <source>
        <strain evidence="8">Bin_27_1</strain>
    </source>
</reference>
<sequence>MTDRPITDRHVLIVDDEELYRELLGGRLGRQGYRISEAGDGEGALRCIEGGGVELALIDIKMPGMDGIELLERIKQLAPRTEVVVLTGHGSIDSAIAAMKLGAFDYLTKPYQLTELDLVVARALERSALARRCDALSVEVARLRSRDDDGMVGDSPAWLRMLEQVRRAAALDVPVLLTGESGAGKEVVAAALHRWSRRAGEAYVPVNCGLLEGELVESELFGHKRGAFTGASADREGLFELASAGTLFLDEIGELPLACQAKLLRVLDSGEFRPLGASAVRRTGARVIAATHRDLEALVAAGRFRHDLLYRLDVVHIVVPPLRERREDIPLLVEHLLHQAVRRHPGTPAPRVEPQALQRLIDHAWPGNVRELRNVVERLLVFADGDRIDAARVDALLHPGARTVASTGRTGFERIVPLAEMEQAYLRWVVDKLDGNVSAAATRLGIARSTIYRLLRPHADEGARP</sequence>
<keyword evidence="5" id="KW-0597">Phosphoprotein</keyword>
<dbReference type="PROSITE" id="PS00688">
    <property type="entry name" value="SIGMA54_INTERACT_3"/>
    <property type="match status" value="1"/>
</dbReference>
<evidence type="ECO:0000313" key="8">
    <source>
        <dbReference type="EMBL" id="TXH90070.1"/>
    </source>
</evidence>
<name>A0A5C7T2Z1_THASP</name>
<dbReference type="InterPro" id="IPR025944">
    <property type="entry name" value="Sigma_54_int_dom_CS"/>
</dbReference>
<dbReference type="GO" id="GO:0000160">
    <property type="term" value="P:phosphorelay signal transduction system"/>
    <property type="evidence" value="ECO:0007669"/>
    <property type="project" value="InterPro"/>
</dbReference>
<dbReference type="Gene3D" id="1.10.10.60">
    <property type="entry name" value="Homeodomain-like"/>
    <property type="match status" value="1"/>
</dbReference>
<protein>
    <submittedName>
        <fullName evidence="8">Sigma-54-dependent Fis family transcriptional regulator</fullName>
    </submittedName>
</protein>
<dbReference type="GO" id="GO:0043565">
    <property type="term" value="F:sequence-specific DNA binding"/>
    <property type="evidence" value="ECO:0007669"/>
    <property type="project" value="InterPro"/>
</dbReference>
<evidence type="ECO:0000256" key="2">
    <source>
        <dbReference type="ARBA" id="ARBA00022840"/>
    </source>
</evidence>
<keyword evidence="3" id="KW-0805">Transcription regulation</keyword>
<dbReference type="PANTHER" id="PTHR32071">
    <property type="entry name" value="TRANSCRIPTIONAL REGULATORY PROTEIN"/>
    <property type="match status" value="1"/>
</dbReference>
<dbReference type="InterPro" id="IPR025662">
    <property type="entry name" value="Sigma_54_int_dom_ATP-bd_1"/>
</dbReference>
<evidence type="ECO:0000313" key="9">
    <source>
        <dbReference type="Proteomes" id="UP000321192"/>
    </source>
</evidence>
<evidence type="ECO:0000256" key="4">
    <source>
        <dbReference type="ARBA" id="ARBA00023163"/>
    </source>
</evidence>
<accession>A0A5C7T2Z1</accession>
<evidence type="ECO:0000256" key="5">
    <source>
        <dbReference type="PROSITE-ProRule" id="PRU00169"/>
    </source>
</evidence>
<gene>
    <name evidence="8" type="ORF">E6Q80_03730</name>
</gene>
<dbReference type="InterPro" id="IPR009057">
    <property type="entry name" value="Homeodomain-like_sf"/>
</dbReference>
<evidence type="ECO:0000256" key="3">
    <source>
        <dbReference type="ARBA" id="ARBA00023015"/>
    </source>
</evidence>
<dbReference type="PROSITE" id="PS50110">
    <property type="entry name" value="RESPONSE_REGULATORY"/>
    <property type="match status" value="1"/>
</dbReference>
<dbReference type="GO" id="GO:0005524">
    <property type="term" value="F:ATP binding"/>
    <property type="evidence" value="ECO:0007669"/>
    <property type="project" value="UniProtKB-KW"/>
</dbReference>
<dbReference type="AlphaFoldDB" id="A0A5C7T2Z1"/>
<dbReference type="InterPro" id="IPR002197">
    <property type="entry name" value="HTH_Fis"/>
</dbReference>
<evidence type="ECO:0000259" key="7">
    <source>
        <dbReference type="PROSITE" id="PS50110"/>
    </source>
</evidence>
<dbReference type="Gene3D" id="3.40.50.300">
    <property type="entry name" value="P-loop containing nucleotide triphosphate hydrolases"/>
    <property type="match status" value="1"/>
</dbReference>
<dbReference type="InterPro" id="IPR003593">
    <property type="entry name" value="AAA+_ATPase"/>
</dbReference>
<dbReference type="Gene3D" id="3.40.50.2300">
    <property type="match status" value="1"/>
</dbReference>
<feature type="domain" description="Sigma-54 factor interaction" evidence="6">
    <location>
        <begin position="151"/>
        <end position="381"/>
    </location>
</feature>
<dbReference type="PROSITE" id="PS00675">
    <property type="entry name" value="SIGMA54_INTERACT_1"/>
    <property type="match status" value="1"/>
</dbReference>
<dbReference type="InterPro" id="IPR027417">
    <property type="entry name" value="P-loop_NTPase"/>
</dbReference>
<dbReference type="SUPFAM" id="SSF52172">
    <property type="entry name" value="CheY-like"/>
    <property type="match status" value="1"/>
</dbReference>
<dbReference type="PROSITE" id="PS50045">
    <property type="entry name" value="SIGMA54_INTERACT_4"/>
    <property type="match status" value="1"/>
</dbReference>
<evidence type="ECO:0000259" key="6">
    <source>
        <dbReference type="PROSITE" id="PS50045"/>
    </source>
</evidence>
<feature type="modified residue" description="4-aspartylphosphate" evidence="5">
    <location>
        <position position="59"/>
    </location>
</feature>
<keyword evidence="4" id="KW-0804">Transcription</keyword>
<keyword evidence="2" id="KW-0067">ATP-binding</keyword>
<dbReference type="PANTHER" id="PTHR32071:SF100">
    <property type="entry name" value="RESPONSE REGULATOR PROTEIN PILR"/>
    <property type="match status" value="1"/>
</dbReference>
<dbReference type="Gene3D" id="1.10.8.60">
    <property type="match status" value="1"/>
</dbReference>
<feature type="domain" description="Response regulatory" evidence="7">
    <location>
        <begin position="10"/>
        <end position="124"/>
    </location>
</feature>
<dbReference type="GO" id="GO:0006355">
    <property type="term" value="P:regulation of DNA-templated transcription"/>
    <property type="evidence" value="ECO:0007669"/>
    <property type="project" value="InterPro"/>
</dbReference>